<accession>K5WGF8</accession>
<organism evidence="2 3">
    <name type="scientific">Agaricus bisporus var. burnettii (strain JB137-S8 / ATCC MYA-4627 / FGSC 10392)</name>
    <name type="common">White button mushroom</name>
    <dbReference type="NCBI Taxonomy" id="597362"/>
    <lineage>
        <taxon>Eukaryota</taxon>
        <taxon>Fungi</taxon>
        <taxon>Dikarya</taxon>
        <taxon>Basidiomycota</taxon>
        <taxon>Agaricomycotina</taxon>
        <taxon>Agaricomycetes</taxon>
        <taxon>Agaricomycetidae</taxon>
        <taxon>Agaricales</taxon>
        <taxon>Agaricineae</taxon>
        <taxon>Agaricaceae</taxon>
        <taxon>Agaricus</taxon>
    </lineage>
</organism>
<feature type="compositionally biased region" description="Low complexity" evidence="1">
    <location>
        <begin position="756"/>
        <end position="778"/>
    </location>
</feature>
<reference evidence="3" key="1">
    <citation type="journal article" date="2012" name="Proc. Natl. Acad. Sci. U.S.A.">
        <title>Genome sequence of the button mushroom Agaricus bisporus reveals mechanisms governing adaptation to a humic-rich ecological niche.</title>
        <authorList>
            <person name="Morin E."/>
            <person name="Kohler A."/>
            <person name="Baker A.R."/>
            <person name="Foulongne-Oriol M."/>
            <person name="Lombard V."/>
            <person name="Nagy L.G."/>
            <person name="Ohm R.A."/>
            <person name="Patyshakuliyeva A."/>
            <person name="Brun A."/>
            <person name="Aerts A.L."/>
            <person name="Bailey A.M."/>
            <person name="Billette C."/>
            <person name="Coutinho P.M."/>
            <person name="Deakin G."/>
            <person name="Doddapaneni H."/>
            <person name="Floudas D."/>
            <person name="Grimwood J."/>
            <person name="Hilden K."/>
            <person name="Kuees U."/>
            <person name="LaButti K.M."/>
            <person name="Lapidus A."/>
            <person name="Lindquist E.A."/>
            <person name="Lucas S.M."/>
            <person name="Murat C."/>
            <person name="Riley R.W."/>
            <person name="Salamov A.A."/>
            <person name="Schmutz J."/>
            <person name="Subramanian V."/>
            <person name="Woesten H.A.B."/>
            <person name="Xu J."/>
            <person name="Eastwood D.C."/>
            <person name="Foster G.D."/>
            <person name="Sonnenberg A.S."/>
            <person name="Cullen D."/>
            <person name="de Vries R.P."/>
            <person name="Lundell T."/>
            <person name="Hibbett D.S."/>
            <person name="Henrissat B."/>
            <person name="Burton K.S."/>
            <person name="Kerrigan R.W."/>
            <person name="Challen M.P."/>
            <person name="Grigoriev I.V."/>
            <person name="Martin F."/>
        </authorList>
    </citation>
    <scope>NUCLEOTIDE SEQUENCE [LARGE SCALE GENOMIC DNA]</scope>
    <source>
        <strain evidence="3">JB137-S8 / ATCC MYA-4627 / FGSC 10392</strain>
    </source>
</reference>
<dbReference type="KEGG" id="abp:AGABI1DRAFT95699"/>
<keyword evidence="3" id="KW-1185">Reference proteome</keyword>
<dbReference type="GeneID" id="18832704"/>
<dbReference type="RefSeq" id="XP_007335004.1">
    <property type="nucleotide sequence ID" value="XM_007334942.1"/>
</dbReference>
<feature type="region of interest" description="Disordered" evidence="1">
    <location>
        <begin position="283"/>
        <end position="306"/>
    </location>
</feature>
<proteinExistence type="predicted"/>
<protein>
    <submittedName>
        <fullName evidence="2">Uncharacterized protein</fullName>
    </submittedName>
</protein>
<dbReference type="InParanoid" id="K5WGF8"/>
<dbReference type="EMBL" id="JH971490">
    <property type="protein sequence ID" value="EKM74356.1"/>
    <property type="molecule type" value="Genomic_DNA"/>
</dbReference>
<dbReference type="Proteomes" id="UP000008493">
    <property type="component" value="Unassembled WGS sequence"/>
</dbReference>
<evidence type="ECO:0000256" key="1">
    <source>
        <dbReference type="SAM" id="MobiDB-lite"/>
    </source>
</evidence>
<feature type="compositionally biased region" description="Basic and acidic residues" evidence="1">
    <location>
        <begin position="116"/>
        <end position="125"/>
    </location>
</feature>
<sequence length="796" mass="89590">MHPGDRGRGLMRGGNPRLVFGRGRARGISSHSLPPPQHYQQYQPEYHPLYHPAQPYAHQPPYPPLSYGYDTHQIYQDDPRPPPQPYDDYGETPIPNSYKGKERARSPPRTVSSSRSESRPRHERLIDRITQAVDIDRESFATVDLDNPATALILGLMTDQLEITTKELDMANNKIALLQSERPMAALPSKRRIEELESYSSPGVFRNPSSGSTDAYTRQPARPPPPPAMTSAPRHEAPSQPRPQLPLYEAPLPPTPGSPMREDPPQGLYQSMHAPMMVDDHPYQKRMKQAPKPDTEGKKNEDGPPVWTYSTPVTYRVPGELLPKPTIILDKSDPIIEIGEVSDNVGDYEDNDSLLPDSDDNSRAAQAMREKAAQRREHEAHAYRKVAQKSIGKIPDFWGMAKVEMSFARNNALRGMLHPRLYHSPFTNIVAAGQSAVASCNADKLTKGKDPWRPDKKNPLYKEAPMGIPMMPWDVEQLVRIIHNVYPRESMRVEAYRLLRQFCGISGRVVPAFRDKAMQAAVDLQFNDEKYTPNIPNNSRAWDEHFVPRDYSSVLTGRNEYAPSGGTGLPPPKAERILEIHSPFIPQSGPDYDIKWVDYPTSMTHNVGTNKVLRCLIDNRIPPEWINHSYLYGLHFMGNNFTDLSMHFDYYRSIDEARLTSLARHGVPKAIPEWDGWRYPSIDDHLFDYGASGMWSLIGESPFFTRLINAPKEHRYSLNLTPEDVLLNFDGLYKVSVATMAQEYLEQHPSEVVNPTSSSITEPAEASSSSSARQTSTAQVPPDANLVSSSSNNPSG</sequence>
<feature type="region of interest" description="Disordered" evidence="1">
    <location>
        <begin position="748"/>
        <end position="796"/>
    </location>
</feature>
<evidence type="ECO:0000313" key="2">
    <source>
        <dbReference type="EMBL" id="EKM74356.1"/>
    </source>
</evidence>
<dbReference type="HOGENOM" id="CLU_353001_0_0_1"/>
<gene>
    <name evidence="2" type="ORF">AGABI1DRAFT_95699</name>
</gene>
<feature type="compositionally biased region" description="Basic and acidic residues" evidence="1">
    <location>
        <begin position="291"/>
        <end position="302"/>
    </location>
</feature>
<name>K5WGF8_AGABU</name>
<feature type="region of interest" description="Disordered" evidence="1">
    <location>
        <begin position="1"/>
        <end position="125"/>
    </location>
</feature>
<feature type="compositionally biased region" description="Polar residues" evidence="1">
    <location>
        <begin position="786"/>
        <end position="796"/>
    </location>
</feature>
<evidence type="ECO:0000313" key="3">
    <source>
        <dbReference type="Proteomes" id="UP000008493"/>
    </source>
</evidence>
<dbReference type="AlphaFoldDB" id="K5WGF8"/>
<feature type="compositionally biased region" description="Polar residues" evidence="1">
    <location>
        <begin position="207"/>
        <end position="216"/>
    </location>
</feature>
<dbReference type="OrthoDB" id="2947350at2759"/>
<feature type="region of interest" description="Disordered" evidence="1">
    <location>
        <begin position="197"/>
        <end position="270"/>
    </location>
</feature>
<feature type="region of interest" description="Disordered" evidence="1">
    <location>
        <begin position="347"/>
        <end position="368"/>
    </location>
</feature>
<feature type="compositionally biased region" description="Low complexity" evidence="1">
    <location>
        <begin position="38"/>
        <end position="57"/>
    </location>
</feature>